<dbReference type="InterPro" id="IPR050437">
    <property type="entry name" value="Ribos_protein_bS1-like"/>
</dbReference>
<dbReference type="GO" id="GO:0022627">
    <property type="term" value="C:cytosolic small ribosomal subunit"/>
    <property type="evidence" value="ECO:0007669"/>
    <property type="project" value="TreeGrafter"/>
</dbReference>
<comment type="function">
    <text evidence="6">Binds mRNA; thus facilitating recognition of the initiation point. It is needed to translate mRNA with a short Shine-Dalgarno (SD) purine-rich sequence.</text>
</comment>
<dbReference type="PRINTS" id="PR00681">
    <property type="entry name" value="RIBOSOMALS1"/>
</dbReference>
<dbReference type="InterPro" id="IPR035104">
    <property type="entry name" value="Ribosomal_protein_S1-like"/>
</dbReference>
<keyword evidence="4 6" id="KW-0689">Ribosomal protein</keyword>
<dbReference type="PROSITE" id="PS50126">
    <property type="entry name" value="S1"/>
    <property type="match status" value="6"/>
</dbReference>
<dbReference type="EMBL" id="FOBI01000006">
    <property type="protein sequence ID" value="SEL10838.1"/>
    <property type="molecule type" value="Genomic_DNA"/>
</dbReference>
<dbReference type="PIRSF" id="PIRSF002111">
    <property type="entry name" value="RpsA"/>
    <property type="match status" value="1"/>
</dbReference>
<dbReference type="OrthoDB" id="9804077at2"/>
<dbReference type="NCBIfam" id="NF004954">
    <property type="entry name" value="PRK06299.1-4"/>
    <property type="match status" value="1"/>
</dbReference>
<evidence type="ECO:0000259" key="7">
    <source>
        <dbReference type="PROSITE" id="PS50126"/>
    </source>
</evidence>
<evidence type="ECO:0000256" key="2">
    <source>
        <dbReference type="ARBA" id="ARBA00022737"/>
    </source>
</evidence>
<dbReference type="STRING" id="641665.GCA_002104455_03190"/>
<dbReference type="PROSITE" id="PS50889">
    <property type="entry name" value="S4"/>
    <property type="match status" value="1"/>
</dbReference>
<sequence>MTENFAQLFEESLKTIETRPGSIVKGTVVAITKDNVLVDAGLKSESVISIDQFKSLTGEVEVAVGDEVDVSLKATDDGFGETILSRDDAKRHEAWQVLEKAYEEKETIIGVINGKVKGGFTVEVSNIRAFLPGSLVDVRPIRDTTHLEGKDLEFKVIKLDQKRNNVVVSRRAVIESESSVERDELLASLAEGIEVKGIVKNLTDYGAFVDLGGIDGLLHITDMAWKRVKHPSEIVNVGDEIQVKVLKFDRERTRVSLGMKQLGEDPWVAIAKRYPEGAKLTGRVTNLTDYGCFVEIQEGVEGLVHVSEMDWTNKNIHPSKVVNLGDTVEVMVLEIDEERRRISLGLKQCIPNPWEEFAKNFNKGDKVSGKIKSITDFGIFIGLDGGIDGLVHLSDISWAGGEEAVREYKKGDEISAVVLQVDPERERISLGVKQTEDDPFNQYLADNKKGAIVTGKVIEVDAKGAKIELAEGVEGYLRVADISRERVEDATTELSVGDSVETKFVGVDRKNRTISLSIKAKDQADEREAMESLNKAPEDASGLSAMAEAFKNAKL</sequence>
<feature type="domain" description="S1 motif" evidence="7">
    <location>
        <begin position="364"/>
        <end position="433"/>
    </location>
</feature>
<keyword evidence="9" id="KW-1185">Reference proteome</keyword>
<evidence type="ECO:0000313" key="8">
    <source>
        <dbReference type="EMBL" id="SEL10838.1"/>
    </source>
</evidence>
<dbReference type="Pfam" id="PF00575">
    <property type="entry name" value="S1"/>
    <property type="match status" value="6"/>
</dbReference>
<keyword evidence="2" id="KW-0677">Repeat</keyword>
<dbReference type="SUPFAM" id="SSF50249">
    <property type="entry name" value="Nucleic acid-binding proteins"/>
    <property type="match status" value="6"/>
</dbReference>
<dbReference type="NCBIfam" id="TIGR00717">
    <property type="entry name" value="rpsA"/>
    <property type="match status" value="1"/>
</dbReference>
<dbReference type="AlphaFoldDB" id="A0A1H7MIW9"/>
<name>A0A1H7MIW9_9GAMM</name>
<reference evidence="9" key="1">
    <citation type="submission" date="2016-10" db="EMBL/GenBank/DDBJ databases">
        <authorList>
            <person name="Varghese N."/>
            <person name="Submissions S."/>
        </authorList>
    </citation>
    <scope>NUCLEOTIDE SEQUENCE [LARGE SCALE GENOMIC DNA]</scope>
    <source>
        <strain evidence="9">CGMCC 1.9127</strain>
    </source>
</reference>
<organism evidence="8 9">
    <name type="scientific">Colwellia chukchiensis</name>
    <dbReference type="NCBI Taxonomy" id="641665"/>
    <lineage>
        <taxon>Bacteria</taxon>
        <taxon>Pseudomonadati</taxon>
        <taxon>Pseudomonadota</taxon>
        <taxon>Gammaproteobacteria</taxon>
        <taxon>Alteromonadales</taxon>
        <taxon>Colwelliaceae</taxon>
        <taxon>Colwellia</taxon>
    </lineage>
</organism>
<dbReference type="Gene3D" id="2.40.50.140">
    <property type="entry name" value="Nucleic acid-binding proteins"/>
    <property type="match status" value="6"/>
</dbReference>
<dbReference type="GO" id="GO:0003729">
    <property type="term" value="F:mRNA binding"/>
    <property type="evidence" value="ECO:0007669"/>
    <property type="project" value="TreeGrafter"/>
</dbReference>
<evidence type="ECO:0000256" key="5">
    <source>
        <dbReference type="ARBA" id="ARBA00023274"/>
    </source>
</evidence>
<dbReference type="CDD" id="cd05687">
    <property type="entry name" value="S1_RPS1_repeat_ec1_hs1"/>
    <property type="match status" value="1"/>
</dbReference>
<proteinExistence type="inferred from homology"/>
<evidence type="ECO:0000256" key="1">
    <source>
        <dbReference type="ARBA" id="ARBA00006767"/>
    </source>
</evidence>
<feature type="domain" description="S1 motif" evidence="7">
    <location>
        <begin position="192"/>
        <end position="260"/>
    </location>
</feature>
<feature type="domain" description="S1 motif" evidence="7">
    <location>
        <begin position="450"/>
        <end position="519"/>
    </location>
</feature>
<evidence type="ECO:0000256" key="6">
    <source>
        <dbReference type="PIRNR" id="PIRNR002111"/>
    </source>
</evidence>
<dbReference type="PANTHER" id="PTHR10724">
    <property type="entry name" value="30S RIBOSOMAL PROTEIN S1"/>
    <property type="match status" value="1"/>
</dbReference>
<dbReference type="NCBIfam" id="NF004951">
    <property type="entry name" value="PRK06299.1-1"/>
    <property type="match status" value="1"/>
</dbReference>
<keyword evidence="3 6" id="KW-0694">RNA-binding</keyword>
<dbReference type="InterPro" id="IPR000110">
    <property type="entry name" value="Ribosomal_bS1"/>
</dbReference>
<protein>
    <recommendedName>
        <fullName evidence="6">30S ribosomal protein S1</fullName>
    </recommendedName>
</protein>
<dbReference type="SMART" id="SM00316">
    <property type="entry name" value="S1"/>
    <property type="match status" value="6"/>
</dbReference>
<comment type="similarity">
    <text evidence="1 6">Belongs to the bacterial ribosomal protein bS1 family.</text>
</comment>
<dbReference type="FunFam" id="2.40.50.140:FF:000036">
    <property type="entry name" value="30S ribosomal protein S1"/>
    <property type="match status" value="1"/>
</dbReference>
<dbReference type="FunFam" id="2.40.50.140:FF:000011">
    <property type="entry name" value="30S ribosomal protein S1"/>
    <property type="match status" value="1"/>
</dbReference>
<dbReference type="CDD" id="cd04465">
    <property type="entry name" value="S1_RPS1_repeat_ec2_hs2"/>
    <property type="match status" value="1"/>
</dbReference>
<dbReference type="NCBIfam" id="NF004952">
    <property type="entry name" value="PRK06299.1-2"/>
    <property type="match status" value="1"/>
</dbReference>
<dbReference type="InterPro" id="IPR003029">
    <property type="entry name" value="S1_domain"/>
</dbReference>
<feature type="domain" description="S1 motif" evidence="7">
    <location>
        <begin position="277"/>
        <end position="347"/>
    </location>
</feature>
<dbReference type="CDD" id="cd05691">
    <property type="entry name" value="S1_RPS1_repeat_ec6"/>
    <property type="match status" value="1"/>
</dbReference>
<dbReference type="PANTHER" id="PTHR10724:SF7">
    <property type="entry name" value="SMALL RIBOSOMAL SUBUNIT PROTEIN BS1C"/>
    <property type="match status" value="1"/>
</dbReference>
<feature type="domain" description="S1 motif" evidence="7">
    <location>
        <begin position="21"/>
        <end position="87"/>
    </location>
</feature>
<evidence type="ECO:0000256" key="3">
    <source>
        <dbReference type="ARBA" id="ARBA00022884"/>
    </source>
</evidence>
<gene>
    <name evidence="8" type="ORF">SAMN05216262_10613</name>
</gene>
<dbReference type="CDD" id="cd05688">
    <property type="entry name" value="S1_RPS1_repeat_ec3"/>
    <property type="match status" value="1"/>
</dbReference>
<dbReference type="InterPro" id="IPR012340">
    <property type="entry name" value="NA-bd_OB-fold"/>
</dbReference>
<dbReference type="GO" id="GO:0003735">
    <property type="term" value="F:structural constituent of ribosome"/>
    <property type="evidence" value="ECO:0007669"/>
    <property type="project" value="InterPro"/>
</dbReference>
<dbReference type="CDD" id="cd05689">
    <property type="entry name" value="S1_RPS1_repeat_ec4"/>
    <property type="match status" value="1"/>
</dbReference>
<accession>A0A1H7MIW9</accession>
<evidence type="ECO:0000313" key="9">
    <source>
        <dbReference type="Proteomes" id="UP000199297"/>
    </source>
</evidence>
<dbReference type="FunFam" id="2.40.50.140:FF:000017">
    <property type="entry name" value="30S ribosomal protein S1"/>
    <property type="match status" value="1"/>
</dbReference>
<dbReference type="RefSeq" id="WP_085284705.1">
    <property type="nucleotide sequence ID" value="NZ_FOBI01000006.1"/>
</dbReference>
<dbReference type="FunFam" id="2.40.50.140:FF:000021">
    <property type="entry name" value="30S ribosomal protein S1"/>
    <property type="match status" value="1"/>
</dbReference>
<dbReference type="Proteomes" id="UP000199297">
    <property type="component" value="Unassembled WGS sequence"/>
</dbReference>
<evidence type="ECO:0000256" key="4">
    <source>
        <dbReference type="ARBA" id="ARBA00022980"/>
    </source>
</evidence>
<dbReference type="FunFam" id="2.40.50.140:FF:000018">
    <property type="entry name" value="30S ribosomal protein S1"/>
    <property type="match status" value="1"/>
</dbReference>
<dbReference type="GO" id="GO:0006412">
    <property type="term" value="P:translation"/>
    <property type="evidence" value="ECO:0007669"/>
    <property type="project" value="InterPro"/>
</dbReference>
<feature type="domain" description="S1 motif" evidence="7">
    <location>
        <begin position="105"/>
        <end position="171"/>
    </location>
</feature>
<dbReference type="FunFam" id="2.40.50.140:FF:000016">
    <property type="entry name" value="30S ribosomal protein S1"/>
    <property type="match status" value="1"/>
</dbReference>
<keyword evidence="5 6" id="KW-0687">Ribonucleoprotein</keyword>